<dbReference type="PROSITE" id="PS50887">
    <property type="entry name" value="GGDEF"/>
    <property type="match status" value="1"/>
</dbReference>
<feature type="domain" description="GGDEF" evidence="4">
    <location>
        <begin position="186"/>
        <end position="310"/>
    </location>
</feature>
<dbReference type="CDD" id="cd01949">
    <property type="entry name" value="GGDEF"/>
    <property type="match status" value="1"/>
</dbReference>
<dbReference type="RefSeq" id="WP_347307686.1">
    <property type="nucleotide sequence ID" value="NZ_JBAJEX010000003.1"/>
</dbReference>
<keyword evidence="5" id="KW-0548">Nucleotidyltransferase</keyword>
<comment type="catalytic activity">
    <reaction evidence="2">
        <text>2 GTP = 3',3'-c-di-GMP + 2 diphosphate</text>
        <dbReference type="Rhea" id="RHEA:24898"/>
        <dbReference type="ChEBI" id="CHEBI:33019"/>
        <dbReference type="ChEBI" id="CHEBI:37565"/>
        <dbReference type="ChEBI" id="CHEBI:58805"/>
        <dbReference type="EC" id="2.7.7.65"/>
    </reaction>
</comment>
<sequence>MATELLRQNLAIEPDLQNFIGFVLTAVSRLGGNAFAATPVSIALAEQLRKAGAGTGYPLPVSLSLDQGELKVQWNGVESMSIVRLTQMPSQTALSELRQHFQRSTEIEDPALLLRRNAEMARFLEESRARAERELTRMQAALEKRQAELADTLRQAETDPLTGLYNRRAYDARIAQAFMQAMSSGQALTLALCDLDHFKRINDEHGHQYGDAYLCRMAEAMRSVIRSDTDAAFRFGGDEFALLYRCGKAIALRRVLTLLKAMDGRISVGLASISAEESCAGSLTDFIARADRALYEAKNRGRGRVVAETCWPDGRLTYSEHTLEEANA</sequence>
<evidence type="ECO:0000313" key="5">
    <source>
        <dbReference type="EMBL" id="MEO1766575.1"/>
    </source>
</evidence>
<name>A0ABV0ED35_9BURK</name>
<keyword evidence="6" id="KW-1185">Reference proteome</keyword>
<dbReference type="NCBIfam" id="TIGR00254">
    <property type="entry name" value="GGDEF"/>
    <property type="match status" value="1"/>
</dbReference>
<organism evidence="5 6">
    <name type="scientific">Thiobacter aerophilum</name>
    <dbReference type="NCBI Taxonomy" id="3121275"/>
    <lineage>
        <taxon>Bacteria</taxon>
        <taxon>Pseudomonadati</taxon>
        <taxon>Pseudomonadota</taxon>
        <taxon>Betaproteobacteria</taxon>
        <taxon>Burkholderiales</taxon>
        <taxon>Thiobacteraceae</taxon>
        <taxon>Thiobacter</taxon>
    </lineage>
</organism>
<feature type="coiled-coil region" evidence="3">
    <location>
        <begin position="114"/>
        <end position="159"/>
    </location>
</feature>
<keyword evidence="5" id="KW-0808">Transferase</keyword>
<dbReference type="Proteomes" id="UP001482231">
    <property type="component" value="Unassembled WGS sequence"/>
</dbReference>
<dbReference type="Gene3D" id="3.30.70.270">
    <property type="match status" value="1"/>
</dbReference>
<dbReference type="Pfam" id="PF00990">
    <property type="entry name" value="GGDEF"/>
    <property type="match status" value="1"/>
</dbReference>
<dbReference type="SMART" id="SM00267">
    <property type="entry name" value="GGDEF"/>
    <property type="match status" value="1"/>
</dbReference>
<evidence type="ECO:0000256" key="2">
    <source>
        <dbReference type="ARBA" id="ARBA00034247"/>
    </source>
</evidence>
<evidence type="ECO:0000256" key="1">
    <source>
        <dbReference type="ARBA" id="ARBA00012528"/>
    </source>
</evidence>
<evidence type="ECO:0000259" key="4">
    <source>
        <dbReference type="PROSITE" id="PS50887"/>
    </source>
</evidence>
<dbReference type="PANTHER" id="PTHR45138:SF9">
    <property type="entry name" value="DIGUANYLATE CYCLASE DGCM-RELATED"/>
    <property type="match status" value="1"/>
</dbReference>
<keyword evidence="3" id="KW-0175">Coiled coil</keyword>
<dbReference type="InterPro" id="IPR000160">
    <property type="entry name" value="GGDEF_dom"/>
</dbReference>
<dbReference type="InterPro" id="IPR050469">
    <property type="entry name" value="Diguanylate_Cyclase"/>
</dbReference>
<evidence type="ECO:0000256" key="3">
    <source>
        <dbReference type="SAM" id="Coils"/>
    </source>
</evidence>
<reference evidence="5 6" key="1">
    <citation type="submission" date="2024-02" db="EMBL/GenBank/DDBJ databases">
        <title>New thermophilic sulfur-oxidizing bacteria from a hot springs of the Uzon caldera (Kamchatka, Russia).</title>
        <authorList>
            <person name="Dukat A.M."/>
            <person name="Elcheninov A.G."/>
            <person name="Frolov E.N."/>
        </authorList>
    </citation>
    <scope>NUCLEOTIDE SEQUENCE [LARGE SCALE GENOMIC DNA]</scope>
    <source>
        <strain evidence="5 6">AK1</strain>
    </source>
</reference>
<dbReference type="EMBL" id="JBAJEX010000003">
    <property type="protein sequence ID" value="MEO1766575.1"/>
    <property type="molecule type" value="Genomic_DNA"/>
</dbReference>
<proteinExistence type="predicted"/>
<dbReference type="InterPro" id="IPR043128">
    <property type="entry name" value="Rev_trsase/Diguanyl_cyclase"/>
</dbReference>
<dbReference type="InterPro" id="IPR029787">
    <property type="entry name" value="Nucleotide_cyclase"/>
</dbReference>
<dbReference type="SUPFAM" id="SSF55073">
    <property type="entry name" value="Nucleotide cyclase"/>
    <property type="match status" value="1"/>
</dbReference>
<gene>
    <name evidence="5" type="ORF">V6E02_05065</name>
</gene>
<accession>A0ABV0ED35</accession>
<dbReference type="PANTHER" id="PTHR45138">
    <property type="entry name" value="REGULATORY COMPONENTS OF SENSORY TRANSDUCTION SYSTEM"/>
    <property type="match status" value="1"/>
</dbReference>
<protein>
    <recommendedName>
        <fullName evidence="1">diguanylate cyclase</fullName>
        <ecNumber evidence="1">2.7.7.65</ecNumber>
    </recommendedName>
</protein>
<evidence type="ECO:0000313" key="6">
    <source>
        <dbReference type="Proteomes" id="UP001482231"/>
    </source>
</evidence>
<dbReference type="GO" id="GO:0052621">
    <property type="term" value="F:diguanylate cyclase activity"/>
    <property type="evidence" value="ECO:0007669"/>
    <property type="project" value="UniProtKB-EC"/>
</dbReference>
<dbReference type="EC" id="2.7.7.65" evidence="1"/>
<comment type="caution">
    <text evidence="5">The sequence shown here is derived from an EMBL/GenBank/DDBJ whole genome shotgun (WGS) entry which is preliminary data.</text>
</comment>